<dbReference type="Bgee" id="ENSCPOG00000002368">
    <property type="expression patterns" value="Expressed in adult mammalian kidney and 1 other cell type or tissue"/>
</dbReference>
<comment type="caution">
    <text evidence="1">Lacks conserved residue(s) required for the propagation of feature annotation.</text>
</comment>
<evidence type="ECO:0000313" key="4">
    <source>
        <dbReference type="Ensembl" id="ENSCPOP00000002153.3"/>
    </source>
</evidence>
<evidence type="ECO:0000256" key="2">
    <source>
        <dbReference type="SAM" id="SignalP"/>
    </source>
</evidence>
<gene>
    <name evidence="4" type="primary">LOC100717379</name>
</gene>
<protein>
    <recommendedName>
        <fullName evidence="3">EGF-like domain-containing protein</fullName>
    </recommendedName>
</protein>
<dbReference type="eggNOG" id="KOG3017">
    <property type="taxonomic scope" value="Eukaryota"/>
</dbReference>
<dbReference type="OMA" id="IHGHFRE"/>
<reference evidence="5" key="1">
    <citation type="journal article" date="2011" name="Nature">
        <title>A high-resolution map of human evolutionary constraint using 29 mammals.</title>
        <authorList>
            <person name="Lindblad-Toh K."/>
            <person name="Garber M."/>
            <person name="Zuk O."/>
            <person name="Lin M.F."/>
            <person name="Parker B.J."/>
            <person name="Washietl S."/>
            <person name="Kheradpour P."/>
            <person name="Ernst J."/>
            <person name="Jordan G."/>
            <person name="Mauceli E."/>
            <person name="Ward L.D."/>
            <person name="Lowe C.B."/>
            <person name="Holloway A.K."/>
            <person name="Clamp M."/>
            <person name="Gnerre S."/>
            <person name="Alfoldi J."/>
            <person name="Beal K."/>
            <person name="Chang J."/>
            <person name="Clawson H."/>
            <person name="Cuff J."/>
            <person name="Di Palma F."/>
            <person name="Fitzgerald S."/>
            <person name="Flicek P."/>
            <person name="Guttman M."/>
            <person name="Hubisz M.J."/>
            <person name="Jaffe D.B."/>
            <person name="Jungreis I."/>
            <person name="Kent W.J."/>
            <person name="Kostka D."/>
            <person name="Lara M."/>
            <person name="Martins A.L."/>
            <person name="Massingham T."/>
            <person name="Moltke I."/>
            <person name="Raney B.J."/>
            <person name="Rasmussen M.D."/>
            <person name="Robinson J."/>
            <person name="Stark A."/>
            <person name="Vilella A.J."/>
            <person name="Wen J."/>
            <person name="Xie X."/>
            <person name="Zody M.C."/>
            <person name="Baldwin J."/>
            <person name="Bloom T."/>
            <person name="Chin C.W."/>
            <person name="Heiman D."/>
            <person name="Nicol R."/>
            <person name="Nusbaum C."/>
            <person name="Young S."/>
            <person name="Wilkinson J."/>
            <person name="Worley K.C."/>
            <person name="Kovar C.L."/>
            <person name="Muzny D.M."/>
            <person name="Gibbs R.A."/>
            <person name="Cree A."/>
            <person name="Dihn H.H."/>
            <person name="Fowler G."/>
            <person name="Jhangiani S."/>
            <person name="Joshi V."/>
            <person name="Lee S."/>
            <person name="Lewis L.R."/>
            <person name="Nazareth L.V."/>
            <person name="Okwuonu G."/>
            <person name="Santibanez J."/>
            <person name="Warren W.C."/>
            <person name="Mardis E.R."/>
            <person name="Weinstock G.M."/>
            <person name="Wilson R.K."/>
            <person name="Delehaunty K."/>
            <person name="Dooling D."/>
            <person name="Fronik C."/>
            <person name="Fulton L."/>
            <person name="Fulton B."/>
            <person name="Graves T."/>
            <person name="Minx P."/>
            <person name="Sodergren E."/>
            <person name="Birney E."/>
            <person name="Margulies E.H."/>
            <person name="Herrero J."/>
            <person name="Green E.D."/>
            <person name="Haussler D."/>
            <person name="Siepel A."/>
            <person name="Goldman N."/>
            <person name="Pollard K.S."/>
            <person name="Pedersen J.S."/>
            <person name="Lander E.S."/>
            <person name="Kellis M."/>
        </authorList>
    </citation>
    <scope>NUCLEOTIDE SEQUENCE [LARGE SCALE GENOMIC DNA]</scope>
    <source>
        <strain evidence="5">2N</strain>
    </source>
</reference>
<dbReference type="Pfam" id="PF00188">
    <property type="entry name" value="CAP"/>
    <property type="match status" value="1"/>
</dbReference>
<feature type="signal peptide" evidence="2">
    <location>
        <begin position="1"/>
        <end position="32"/>
    </location>
</feature>
<dbReference type="SMART" id="SM00198">
    <property type="entry name" value="SCP"/>
    <property type="match status" value="1"/>
</dbReference>
<dbReference type="HOGENOM" id="CLU_039012_0_0_1"/>
<dbReference type="EMBL" id="AAKN02026383">
    <property type="status" value="NOT_ANNOTATED_CDS"/>
    <property type="molecule type" value="Genomic_DNA"/>
</dbReference>
<dbReference type="InterPro" id="IPR014044">
    <property type="entry name" value="CAP_dom"/>
</dbReference>
<dbReference type="VEuPathDB" id="HostDB:ENSCPOG00000002368"/>
<dbReference type="Gene3D" id="3.40.33.10">
    <property type="entry name" value="CAP"/>
    <property type="match status" value="1"/>
</dbReference>
<sequence length="308" mass="33641">MLQLGSSPGRGGQGHQPAILSVLLALLGIAWAEVWPPQLPEQKSVPGALSRKESFLLLSLHNRLRSRVQPPAANMRRMDWSENLAQLAQARAALCGMPAPDLASAPRRTQQMGWNMQLLPEGSVSFVEVINLWFAEGQWYSHETAECARNSTCTHYTQLVWATSSQLGCGQHLCSVGQAAMEAFVCVYSPGGNWEVNGKTIVPYKKGAWCSLCTASVSGCFKAWDHAGGLCEVPRNPCRMSCRNHGYLNISTCHCHCSPGYTGRYCQVRCSVQCIHGHFREEECSCVCDVGYGGAQCPRCAFLSTPVT</sequence>
<dbReference type="SUPFAM" id="SSF55797">
    <property type="entry name" value="PR-1-like"/>
    <property type="match status" value="1"/>
</dbReference>
<feature type="chain" id="PRO_5013084832" description="EGF-like domain-containing protein" evidence="2">
    <location>
        <begin position="33"/>
        <end position="308"/>
    </location>
</feature>
<evidence type="ECO:0000313" key="5">
    <source>
        <dbReference type="Proteomes" id="UP000005447"/>
    </source>
</evidence>
<dbReference type="PROSITE" id="PS00022">
    <property type="entry name" value="EGF_1"/>
    <property type="match status" value="1"/>
</dbReference>
<dbReference type="PRINTS" id="PR00837">
    <property type="entry name" value="V5TPXLIKE"/>
</dbReference>
<dbReference type="PANTHER" id="PTHR10334">
    <property type="entry name" value="CYSTEINE-RICH SECRETORY PROTEIN-RELATED"/>
    <property type="match status" value="1"/>
</dbReference>
<feature type="disulfide bond" evidence="1">
    <location>
        <begin position="257"/>
        <end position="266"/>
    </location>
</feature>
<keyword evidence="5" id="KW-1185">Reference proteome</keyword>
<dbReference type="InterPro" id="IPR001283">
    <property type="entry name" value="CRISP-related"/>
</dbReference>
<keyword evidence="2" id="KW-0732">Signal</keyword>
<keyword evidence="1" id="KW-0245">EGF-like domain</keyword>
<dbReference type="AlphaFoldDB" id="H0UYE3"/>
<dbReference type="GeneTree" id="ENSGT00900000141128"/>
<dbReference type="STRING" id="10141.ENSCPOP00000002153"/>
<name>H0UYE3_CAVPO</name>
<organism evidence="4 5">
    <name type="scientific">Cavia porcellus</name>
    <name type="common">Guinea pig</name>
    <dbReference type="NCBI Taxonomy" id="10141"/>
    <lineage>
        <taxon>Eukaryota</taxon>
        <taxon>Metazoa</taxon>
        <taxon>Chordata</taxon>
        <taxon>Craniata</taxon>
        <taxon>Vertebrata</taxon>
        <taxon>Euteleostomi</taxon>
        <taxon>Mammalia</taxon>
        <taxon>Eutheria</taxon>
        <taxon>Euarchontoglires</taxon>
        <taxon>Glires</taxon>
        <taxon>Rodentia</taxon>
        <taxon>Hystricomorpha</taxon>
        <taxon>Caviidae</taxon>
        <taxon>Cavia</taxon>
    </lineage>
</organism>
<reference evidence="4" key="3">
    <citation type="submission" date="2025-09" db="UniProtKB">
        <authorList>
            <consortium name="Ensembl"/>
        </authorList>
    </citation>
    <scope>IDENTIFICATION</scope>
    <source>
        <strain evidence="4">2N</strain>
    </source>
</reference>
<proteinExistence type="predicted"/>
<evidence type="ECO:0000256" key="1">
    <source>
        <dbReference type="PROSITE-ProRule" id="PRU00076"/>
    </source>
</evidence>
<dbReference type="Proteomes" id="UP000005447">
    <property type="component" value="Unassembled WGS sequence"/>
</dbReference>
<dbReference type="InterPro" id="IPR035940">
    <property type="entry name" value="CAP_sf"/>
</dbReference>
<feature type="domain" description="EGF-like" evidence="3">
    <location>
        <begin position="234"/>
        <end position="267"/>
    </location>
</feature>
<dbReference type="PROSITE" id="PS50026">
    <property type="entry name" value="EGF_3"/>
    <property type="match status" value="1"/>
</dbReference>
<dbReference type="Ensembl" id="ENSCPOT00000002401.3">
    <property type="protein sequence ID" value="ENSCPOP00000002153.3"/>
    <property type="gene ID" value="ENSCPOG00000002368.4"/>
</dbReference>
<dbReference type="InParanoid" id="H0UYE3"/>
<dbReference type="eggNOG" id="KOG4297">
    <property type="taxonomic scope" value="Eukaryota"/>
</dbReference>
<reference evidence="4" key="2">
    <citation type="submission" date="2025-08" db="UniProtKB">
        <authorList>
            <consortium name="Ensembl"/>
        </authorList>
    </citation>
    <scope>IDENTIFICATION</scope>
    <source>
        <strain evidence="4">2N</strain>
    </source>
</reference>
<keyword evidence="1" id="KW-1015">Disulfide bond</keyword>
<accession>H0UYE3</accession>
<dbReference type="FunFam" id="3.40.33.10:FF:000014">
    <property type="entry name" value="C-type lectin domain family 18 member A"/>
    <property type="match status" value="1"/>
</dbReference>
<dbReference type="InterPro" id="IPR000742">
    <property type="entry name" value="EGF"/>
</dbReference>
<evidence type="ECO:0000259" key="3">
    <source>
        <dbReference type="PROSITE" id="PS50026"/>
    </source>
</evidence>